<organism evidence="1 2">
    <name type="scientific">Pseudosporangium ferrugineum</name>
    <dbReference type="NCBI Taxonomy" id="439699"/>
    <lineage>
        <taxon>Bacteria</taxon>
        <taxon>Bacillati</taxon>
        <taxon>Actinomycetota</taxon>
        <taxon>Actinomycetes</taxon>
        <taxon>Micromonosporales</taxon>
        <taxon>Micromonosporaceae</taxon>
        <taxon>Pseudosporangium</taxon>
    </lineage>
</organism>
<sequence>MVSAFSGLRDDHADAREDRRLRDAACLELEQRLNRLVPPGATTTPQGRAVAVRDENAATRIYVNQVGDDRAVDGWRQLLDARTSYAEALDAQVKSRTPAFFVAPRTGDGRAVTDELDRFSPAPCAGPIRRLATPDL</sequence>
<gene>
    <name evidence="1" type="ORF">CLV70_10829</name>
</gene>
<reference evidence="1 2" key="1">
    <citation type="submission" date="2018-03" db="EMBL/GenBank/DDBJ databases">
        <title>Genomic Encyclopedia of Archaeal and Bacterial Type Strains, Phase II (KMG-II): from individual species to whole genera.</title>
        <authorList>
            <person name="Goeker M."/>
        </authorList>
    </citation>
    <scope>NUCLEOTIDE SEQUENCE [LARGE SCALE GENOMIC DNA]</scope>
    <source>
        <strain evidence="1 2">DSM 45348</strain>
    </source>
</reference>
<proteinExistence type="predicted"/>
<protein>
    <submittedName>
        <fullName evidence="1">Uncharacterized protein</fullName>
    </submittedName>
</protein>
<dbReference type="Proteomes" id="UP000239209">
    <property type="component" value="Unassembled WGS sequence"/>
</dbReference>
<keyword evidence="2" id="KW-1185">Reference proteome</keyword>
<accession>A0A2T0S486</accession>
<evidence type="ECO:0000313" key="2">
    <source>
        <dbReference type="Proteomes" id="UP000239209"/>
    </source>
</evidence>
<evidence type="ECO:0000313" key="1">
    <source>
        <dbReference type="EMBL" id="PRY28237.1"/>
    </source>
</evidence>
<dbReference type="OrthoDB" id="3296075at2"/>
<dbReference type="RefSeq" id="WP_106127696.1">
    <property type="nucleotide sequence ID" value="NZ_PVZG01000008.1"/>
</dbReference>
<name>A0A2T0S486_9ACTN</name>
<dbReference type="AlphaFoldDB" id="A0A2T0S486"/>
<dbReference type="EMBL" id="PVZG01000008">
    <property type="protein sequence ID" value="PRY28237.1"/>
    <property type="molecule type" value="Genomic_DNA"/>
</dbReference>
<comment type="caution">
    <text evidence="1">The sequence shown here is derived from an EMBL/GenBank/DDBJ whole genome shotgun (WGS) entry which is preliminary data.</text>
</comment>